<dbReference type="InterPro" id="IPR020422">
    <property type="entry name" value="TYR_PHOSPHATASE_DUAL_dom"/>
</dbReference>
<keyword evidence="2" id="KW-0378">Hydrolase</keyword>
<dbReference type="InterPro" id="IPR000387">
    <property type="entry name" value="Tyr_Pase_dom"/>
</dbReference>
<organism evidence="8">
    <name type="scientific">Harvfovirus sp</name>
    <dbReference type="NCBI Taxonomy" id="2487768"/>
    <lineage>
        <taxon>Viruses</taxon>
        <taxon>Varidnaviria</taxon>
        <taxon>Bamfordvirae</taxon>
        <taxon>Nucleocytoviricota</taxon>
        <taxon>Megaviricetes</taxon>
        <taxon>Imitervirales</taxon>
        <taxon>Mimiviridae</taxon>
        <taxon>Klosneuvirinae</taxon>
    </lineage>
</organism>
<feature type="domain" description="Tyrosine-protein phosphatase" evidence="6">
    <location>
        <begin position="50"/>
        <end position="198"/>
    </location>
</feature>
<evidence type="ECO:0000256" key="5">
    <source>
        <dbReference type="ARBA" id="ARBA00048336"/>
    </source>
</evidence>
<evidence type="ECO:0000256" key="4">
    <source>
        <dbReference type="ARBA" id="ARBA00047761"/>
    </source>
</evidence>
<gene>
    <name evidence="8" type="ORF">Harvfovirus3_70</name>
</gene>
<evidence type="ECO:0000256" key="2">
    <source>
        <dbReference type="ARBA" id="ARBA00022801"/>
    </source>
</evidence>
<keyword evidence="3" id="KW-0904">Protein phosphatase</keyword>
<proteinExistence type="inferred from homology"/>
<dbReference type="SUPFAM" id="SSF52799">
    <property type="entry name" value="(Phosphotyrosine protein) phosphatases II"/>
    <property type="match status" value="1"/>
</dbReference>
<dbReference type="CDD" id="cd14498">
    <property type="entry name" value="DSP"/>
    <property type="match status" value="1"/>
</dbReference>
<dbReference type="PROSITE" id="PS50056">
    <property type="entry name" value="TYR_PHOSPHATASE_2"/>
    <property type="match status" value="1"/>
</dbReference>
<sequence length="199" mass="22553">MAASIAERTPSIDEDTPEVESDIKQAPLYKCEWAFMLHSDKDYDATKFNVPNLIVEGLYHGDAFDAKKPKLLWALDIKAMIGALGESKWNPAHDTGMKILHVNIKDNPKDPANALEPHVDAICKFFDENRKLGNKILSFCMMGISRSSSVNIIILMYLSAWKLNPVDALEYLRSRRSCCKPAPGFMVELEEIRQKRLKK</sequence>
<dbReference type="PROSITE" id="PS50054">
    <property type="entry name" value="TYR_PHOSPHATASE_DUAL"/>
    <property type="match status" value="1"/>
</dbReference>
<accession>A0A3G5A0B3</accession>
<comment type="similarity">
    <text evidence="1">Belongs to the protein-tyrosine phosphatase family. Non-receptor class dual specificity subfamily.</text>
</comment>
<reference evidence="8" key="1">
    <citation type="submission" date="2018-10" db="EMBL/GenBank/DDBJ databases">
        <title>Hidden diversity of soil giant viruses.</title>
        <authorList>
            <person name="Schulz F."/>
            <person name="Alteio L."/>
            <person name="Goudeau D."/>
            <person name="Ryan E.M."/>
            <person name="Malmstrom R.R."/>
            <person name="Blanchard J."/>
            <person name="Woyke T."/>
        </authorList>
    </citation>
    <scope>NUCLEOTIDE SEQUENCE</scope>
    <source>
        <strain evidence="8">HAV1</strain>
    </source>
</reference>
<dbReference type="EMBL" id="MK072245">
    <property type="protein sequence ID" value="AYV80625.1"/>
    <property type="molecule type" value="Genomic_DNA"/>
</dbReference>
<dbReference type="GO" id="GO:0004725">
    <property type="term" value="F:protein tyrosine phosphatase activity"/>
    <property type="evidence" value="ECO:0007669"/>
    <property type="project" value="TreeGrafter"/>
</dbReference>
<evidence type="ECO:0000256" key="1">
    <source>
        <dbReference type="ARBA" id="ARBA00008601"/>
    </source>
</evidence>
<dbReference type="Pfam" id="PF00782">
    <property type="entry name" value="DSPc"/>
    <property type="match status" value="1"/>
</dbReference>
<comment type="catalytic activity">
    <reaction evidence="5">
        <text>O-phospho-L-threonyl-[protein] + H2O = L-threonyl-[protein] + phosphate</text>
        <dbReference type="Rhea" id="RHEA:47004"/>
        <dbReference type="Rhea" id="RHEA-COMP:11060"/>
        <dbReference type="Rhea" id="RHEA-COMP:11605"/>
        <dbReference type="ChEBI" id="CHEBI:15377"/>
        <dbReference type="ChEBI" id="CHEBI:30013"/>
        <dbReference type="ChEBI" id="CHEBI:43474"/>
        <dbReference type="ChEBI" id="CHEBI:61977"/>
        <dbReference type="EC" id="3.1.3.16"/>
    </reaction>
</comment>
<name>A0A3G5A0B3_9VIRU</name>
<evidence type="ECO:0000259" key="7">
    <source>
        <dbReference type="PROSITE" id="PS50056"/>
    </source>
</evidence>
<evidence type="ECO:0000259" key="6">
    <source>
        <dbReference type="PROSITE" id="PS50054"/>
    </source>
</evidence>
<feature type="domain" description="Tyrosine specific protein phosphatases" evidence="7">
    <location>
        <begin position="116"/>
        <end position="176"/>
    </location>
</feature>
<comment type="catalytic activity">
    <reaction evidence="4">
        <text>O-phospho-L-seryl-[protein] + H2O = L-seryl-[protein] + phosphate</text>
        <dbReference type="Rhea" id="RHEA:20629"/>
        <dbReference type="Rhea" id="RHEA-COMP:9863"/>
        <dbReference type="Rhea" id="RHEA-COMP:11604"/>
        <dbReference type="ChEBI" id="CHEBI:15377"/>
        <dbReference type="ChEBI" id="CHEBI:29999"/>
        <dbReference type="ChEBI" id="CHEBI:43474"/>
        <dbReference type="ChEBI" id="CHEBI:83421"/>
        <dbReference type="EC" id="3.1.3.16"/>
    </reaction>
</comment>
<evidence type="ECO:0000256" key="3">
    <source>
        <dbReference type="ARBA" id="ARBA00022912"/>
    </source>
</evidence>
<dbReference type="InterPro" id="IPR000340">
    <property type="entry name" value="Dual-sp_phosphatase_cat-dom"/>
</dbReference>
<evidence type="ECO:0000313" key="8">
    <source>
        <dbReference type="EMBL" id="AYV80625.1"/>
    </source>
</evidence>
<dbReference type="SMART" id="SM00195">
    <property type="entry name" value="DSPc"/>
    <property type="match status" value="1"/>
</dbReference>
<dbReference type="InterPro" id="IPR029021">
    <property type="entry name" value="Prot-tyrosine_phosphatase-like"/>
</dbReference>
<dbReference type="PANTHER" id="PTHR45948">
    <property type="entry name" value="DUAL SPECIFICITY PROTEIN PHOSPHATASE DDB_G0269404-RELATED"/>
    <property type="match status" value="1"/>
</dbReference>
<protein>
    <submittedName>
        <fullName evidence="8">Uncharacterized protein</fullName>
    </submittedName>
</protein>
<dbReference type="GO" id="GO:0007165">
    <property type="term" value="P:signal transduction"/>
    <property type="evidence" value="ECO:0007669"/>
    <property type="project" value="TreeGrafter"/>
</dbReference>
<dbReference type="Gene3D" id="3.90.190.10">
    <property type="entry name" value="Protein tyrosine phosphatase superfamily"/>
    <property type="match status" value="1"/>
</dbReference>
<dbReference type="GO" id="GO:0004722">
    <property type="term" value="F:protein serine/threonine phosphatase activity"/>
    <property type="evidence" value="ECO:0007669"/>
    <property type="project" value="UniProtKB-EC"/>
</dbReference>
<dbReference type="PANTHER" id="PTHR45948:SF2">
    <property type="entry name" value="DUAL SPECIFICITY PROTEIN PHOSPHATASE"/>
    <property type="match status" value="1"/>
</dbReference>